<keyword evidence="3" id="KW-0862">Zinc</keyword>
<feature type="active site" description="Proton acceptor" evidence="3">
    <location>
        <position position="180"/>
    </location>
</feature>
<keyword evidence="2" id="KW-0520">NAD</keyword>
<accession>A0A9N8HVC0</accession>
<keyword evidence="3" id="KW-0479">Metal-binding</keyword>
<dbReference type="GO" id="GO:0017136">
    <property type="term" value="F:histone deacetylase activity, NAD-dependent"/>
    <property type="evidence" value="ECO:0007669"/>
    <property type="project" value="TreeGrafter"/>
</dbReference>
<evidence type="ECO:0000313" key="7">
    <source>
        <dbReference type="Proteomes" id="UP001153069"/>
    </source>
</evidence>
<dbReference type="SUPFAM" id="SSF52467">
    <property type="entry name" value="DHS-like NAD/FAD-binding domain"/>
    <property type="match status" value="1"/>
</dbReference>
<dbReference type="Gene3D" id="3.30.1600.10">
    <property type="entry name" value="SIR2/SIRT2 'Small Domain"/>
    <property type="match status" value="1"/>
</dbReference>
<feature type="compositionally biased region" description="Basic residues" evidence="4">
    <location>
        <begin position="21"/>
        <end position="31"/>
    </location>
</feature>
<dbReference type="OrthoDB" id="424302at2759"/>
<dbReference type="InterPro" id="IPR026591">
    <property type="entry name" value="Sirtuin_cat_small_dom_sf"/>
</dbReference>
<keyword evidence="7" id="KW-1185">Reference proteome</keyword>
<dbReference type="PANTHER" id="PTHR11085">
    <property type="entry name" value="NAD-DEPENDENT PROTEIN DEACYLASE SIRTUIN-5, MITOCHONDRIAL-RELATED"/>
    <property type="match status" value="1"/>
</dbReference>
<comment type="caution">
    <text evidence="6">The sequence shown here is derived from an EMBL/GenBank/DDBJ whole genome shotgun (WGS) entry which is preliminary data.</text>
</comment>
<feature type="binding site" evidence="3">
    <location>
        <position position="191"/>
    </location>
    <ligand>
        <name>Zn(2+)</name>
        <dbReference type="ChEBI" id="CHEBI:29105"/>
    </ligand>
</feature>
<evidence type="ECO:0000313" key="6">
    <source>
        <dbReference type="EMBL" id="CAB9526105.1"/>
    </source>
</evidence>
<protein>
    <submittedName>
        <fullName evidence="6">Sir-2.1</fullName>
    </submittedName>
</protein>
<dbReference type="PROSITE" id="PS50305">
    <property type="entry name" value="SIRTUIN"/>
    <property type="match status" value="1"/>
</dbReference>
<dbReference type="InterPro" id="IPR050134">
    <property type="entry name" value="NAD-dep_sirtuin_deacylases"/>
</dbReference>
<dbReference type="InterPro" id="IPR029035">
    <property type="entry name" value="DHS-like_NAD/FAD-binding_dom"/>
</dbReference>
<reference evidence="6" key="1">
    <citation type="submission" date="2020-06" db="EMBL/GenBank/DDBJ databases">
        <authorList>
            <consortium name="Plant Systems Biology data submission"/>
        </authorList>
    </citation>
    <scope>NUCLEOTIDE SEQUENCE</scope>
    <source>
        <strain evidence="6">D6</strain>
    </source>
</reference>
<feature type="binding site" evidence="3">
    <location>
        <position position="188"/>
    </location>
    <ligand>
        <name>Zn(2+)</name>
        <dbReference type="ChEBI" id="CHEBI:29105"/>
    </ligand>
</feature>
<dbReference type="InterPro" id="IPR026590">
    <property type="entry name" value="Ssirtuin_cat_dom"/>
</dbReference>
<feature type="binding site" evidence="3">
    <location>
        <position position="223"/>
    </location>
    <ligand>
        <name>Zn(2+)</name>
        <dbReference type="ChEBI" id="CHEBI:29105"/>
    </ligand>
</feature>
<feature type="region of interest" description="Disordered" evidence="4">
    <location>
        <begin position="1"/>
        <end position="39"/>
    </location>
</feature>
<dbReference type="Gene3D" id="3.40.50.1220">
    <property type="entry name" value="TPP-binding domain"/>
    <property type="match status" value="1"/>
</dbReference>
<evidence type="ECO:0000256" key="4">
    <source>
        <dbReference type="SAM" id="MobiDB-lite"/>
    </source>
</evidence>
<proteinExistence type="predicted"/>
<dbReference type="InterPro" id="IPR003000">
    <property type="entry name" value="Sirtuin"/>
</dbReference>
<feature type="compositionally biased region" description="Basic and acidic residues" evidence="4">
    <location>
        <begin position="1"/>
        <end position="10"/>
    </location>
</feature>
<dbReference type="Proteomes" id="UP001153069">
    <property type="component" value="Unassembled WGS sequence"/>
</dbReference>
<dbReference type="EMBL" id="CAICTM010001776">
    <property type="protein sequence ID" value="CAB9526105.1"/>
    <property type="molecule type" value="Genomic_DNA"/>
</dbReference>
<gene>
    <name evidence="6" type="ORF">SEMRO_1778_G296980.1</name>
</gene>
<evidence type="ECO:0000256" key="3">
    <source>
        <dbReference type="PROSITE-ProRule" id="PRU00236"/>
    </source>
</evidence>
<evidence type="ECO:0000256" key="1">
    <source>
        <dbReference type="ARBA" id="ARBA00022679"/>
    </source>
</evidence>
<dbReference type="Pfam" id="PF02146">
    <property type="entry name" value="SIR2"/>
    <property type="match status" value="1"/>
</dbReference>
<evidence type="ECO:0000256" key="2">
    <source>
        <dbReference type="ARBA" id="ARBA00023027"/>
    </source>
</evidence>
<feature type="binding site" evidence="3">
    <location>
        <position position="220"/>
    </location>
    <ligand>
        <name>Zn(2+)</name>
        <dbReference type="ChEBI" id="CHEBI:29105"/>
    </ligand>
</feature>
<dbReference type="AlphaFoldDB" id="A0A9N8HVC0"/>
<evidence type="ECO:0000259" key="5">
    <source>
        <dbReference type="PROSITE" id="PS50305"/>
    </source>
</evidence>
<organism evidence="6 7">
    <name type="scientific">Seminavis robusta</name>
    <dbReference type="NCBI Taxonomy" id="568900"/>
    <lineage>
        <taxon>Eukaryota</taxon>
        <taxon>Sar</taxon>
        <taxon>Stramenopiles</taxon>
        <taxon>Ochrophyta</taxon>
        <taxon>Bacillariophyta</taxon>
        <taxon>Bacillariophyceae</taxon>
        <taxon>Bacillariophycidae</taxon>
        <taxon>Naviculales</taxon>
        <taxon>Naviculaceae</taxon>
        <taxon>Seminavis</taxon>
    </lineage>
</organism>
<dbReference type="GO" id="GO:0070403">
    <property type="term" value="F:NAD+ binding"/>
    <property type="evidence" value="ECO:0007669"/>
    <property type="project" value="InterPro"/>
</dbReference>
<dbReference type="GO" id="GO:0005634">
    <property type="term" value="C:nucleus"/>
    <property type="evidence" value="ECO:0007669"/>
    <property type="project" value="TreeGrafter"/>
</dbReference>
<sequence>MSTVSDKEEGLENSVAQAKANSKRRSPRRQRRSDCIQVQKESSPLDQLKQLLLKDDRQRIVVVSGAGISQSAGLSTFSDDKKGLYAQAGKRFGLSDGSHVFRYRFLKDRPSDCFQFFYKLYQQAIQAKPTLSHKALQNLMNQGRIQHHFTLNIDGLHAHAHAHDSQSASASASASAIELHGTLHQLVCPKCTKVFSTAEILPVVPSQPKKRKRYSIPPTCPHCNDTTTRLRFRILMYNDEQPNLIWDHDPLDNNNNLQHVSAVLWIGISFQQQASCAHFQKVWEATKRNHQMAQPIHYIINPNANEALQDLQSVVGHLGPTNVVTVEATSDDLLESFAFSSD</sequence>
<dbReference type="PANTHER" id="PTHR11085:SF10">
    <property type="entry name" value="NAD-DEPENDENT PROTEIN DEACYLASE SIRTUIN-5, MITOCHONDRIAL-RELATED"/>
    <property type="match status" value="1"/>
</dbReference>
<name>A0A9N8HVC0_9STRA</name>
<dbReference type="GO" id="GO:0046872">
    <property type="term" value="F:metal ion binding"/>
    <property type="evidence" value="ECO:0007669"/>
    <property type="project" value="UniProtKB-KW"/>
</dbReference>
<feature type="domain" description="Deacetylase sirtuin-type" evidence="5">
    <location>
        <begin position="38"/>
        <end position="321"/>
    </location>
</feature>
<keyword evidence="1" id="KW-0808">Transferase</keyword>